<dbReference type="Gene3D" id="3.10.100.10">
    <property type="entry name" value="Mannose-Binding Protein A, subunit A"/>
    <property type="match status" value="3"/>
</dbReference>
<keyword evidence="5" id="KW-1133">Transmembrane helix</keyword>
<evidence type="ECO:0000259" key="7">
    <source>
        <dbReference type="PROSITE" id="PS50041"/>
    </source>
</evidence>
<accession>A0AAD9N0I8</accession>
<reference evidence="9" key="1">
    <citation type="journal article" date="2023" name="Mol. Biol. Evol.">
        <title>Third-Generation Sequencing Reveals the Adaptive Role of the Epigenome in Three Deep-Sea Polychaetes.</title>
        <authorList>
            <person name="Perez M."/>
            <person name="Aroh O."/>
            <person name="Sun Y."/>
            <person name="Lan Y."/>
            <person name="Juniper S.K."/>
            <person name="Young C.R."/>
            <person name="Angers B."/>
            <person name="Qian P.Y."/>
        </authorList>
    </citation>
    <scope>NUCLEOTIDE SEQUENCE</scope>
    <source>
        <strain evidence="9">P08H-3</strain>
    </source>
</reference>
<feature type="signal peptide" evidence="6">
    <location>
        <begin position="1"/>
        <end position="19"/>
    </location>
</feature>
<keyword evidence="5" id="KW-0472">Membrane</keyword>
<evidence type="ECO:0000256" key="4">
    <source>
        <dbReference type="SAM" id="MobiDB-lite"/>
    </source>
</evidence>
<protein>
    <submittedName>
        <fullName evidence="9">Uncharacterized protein</fullName>
    </submittedName>
</protein>
<keyword evidence="10" id="KW-1185">Reference proteome</keyword>
<dbReference type="InterPro" id="IPR001304">
    <property type="entry name" value="C-type_lectin-like"/>
</dbReference>
<proteinExistence type="predicted"/>
<dbReference type="PANTHER" id="PTHR46490">
    <property type="entry name" value="C-TYPE LECTIN DOMAIN FAMILY 12 MEMBER A-RELATED"/>
    <property type="match status" value="1"/>
</dbReference>
<keyword evidence="1" id="KW-0430">Lectin</keyword>
<evidence type="ECO:0000256" key="3">
    <source>
        <dbReference type="ARBA" id="ARBA00023180"/>
    </source>
</evidence>
<dbReference type="CDD" id="cd00037">
    <property type="entry name" value="CLECT"/>
    <property type="match status" value="2"/>
</dbReference>
<comment type="caution">
    <text evidence="9">The sequence shown here is derived from an EMBL/GenBank/DDBJ whole genome shotgun (WGS) entry which is preliminary data.</text>
</comment>
<organism evidence="9 10">
    <name type="scientific">Paralvinella palmiformis</name>
    <dbReference type="NCBI Taxonomy" id="53620"/>
    <lineage>
        <taxon>Eukaryota</taxon>
        <taxon>Metazoa</taxon>
        <taxon>Spiralia</taxon>
        <taxon>Lophotrochozoa</taxon>
        <taxon>Annelida</taxon>
        <taxon>Polychaeta</taxon>
        <taxon>Sedentaria</taxon>
        <taxon>Canalipalpata</taxon>
        <taxon>Terebellida</taxon>
        <taxon>Terebelliformia</taxon>
        <taxon>Alvinellidae</taxon>
        <taxon>Paralvinella</taxon>
    </lineage>
</organism>
<evidence type="ECO:0000313" key="9">
    <source>
        <dbReference type="EMBL" id="KAK2150566.1"/>
    </source>
</evidence>
<dbReference type="InterPro" id="IPR052309">
    <property type="entry name" value="C-type_Lectin_Domain_Fam1"/>
</dbReference>
<feature type="compositionally biased region" description="Low complexity" evidence="4">
    <location>
        <begin position="439"/>
        <end position="484"/>
    </location>
</feature>
<dbReference type="PROSITE" id="PS51212">
    <property type="entry name" value="WSC"/>
    <property type="match status" value="1"/>
</dbReference>
<evidence type="ECO:0000256" key="1">
    <source>
        <dbReference type="ARBA" id="ARBA00022734"/>
    </source>
</evidence>
<keyword evidence="3" id="KW-0325">Glycoprotein</keyword>
<feature type="transmembrane region" description="Helical" evidence="5">
    <location>
        <begin position="507"/>
        <end position="530"/>
    </location>
</feature>
<dbReference type="EMBL" id="JAODUP010000399">
    <property type="protein sequence ID" value="KAK2150566.1"/>
    <property type="molecule type" value="Genomic_DNA"/>
</dbReference>
<keyword evidence="5" id="KW-0812">Transmembrane</keyword>
<name>A0AAD9N0I8_9ANNE</name>
<feature type="domain" description="WSC" evidence="8">
    <location>
        <begin position="102"/>
        <end position="208"/>
    </location>
</feature>
<evidence type="ECO:0000313" key="10">
    <source>
        <dbReference type="Proteomes" id="UP001208570"/>
    </source>
</evidence>
<dbReference type="SUPFAM" id="SSF56436">
    <property type="entry name" value="C-type lectin-like"/>
    <property type="match status" value="2"/>
</dbReference>
<feature type="compositionally biased region" description="Low complexity" evidence="4">
    <location>
        <begin position="373"/>
        <end position="427"/>
    </location>
</feature>
<dbReference type="Pfam" id="PF00059">
    <property type="entry name" value="Lectin_C"/>
    <property type="match status" value="2"/>
</dbReference>
<feature type="chain" id="PRO_5042193687" evidence="6">
    <location>
        <begin position="20"/>
        <end position="604"/>
    </location>
</feature>
<dbReference type="Proteomes" id="UP001208570">
    <property type="component" value="Unassembled WGS sequence"/>
</dbReference>
<dbReference type="SMART" id="SM00034">
    <property type="entry name" value="CLECT"/>
    <property type="match status" value="2"/>
</dbReference>
<feature type="domain" description="C-type lectin" evidence="7">
    <location>
        <begin position="256"/>
        <end position="359"/>
    </location>
</feature>
<dbReference type="PANTHER" id="PTHR46490:SF6">
    <property type="entry name" value="ASIALOGLYCOPROTEIN RECEPTOR 1-LIKE-RELATED"/>
    <property type="match status" value="1"/>
</dbReference>
<keyword evidence="6" id="KW-0732">Signal</keyword>
<evidence type="ECO:0000256" key="6">
    <source>
        <dbReference type="SAM" id="SignalP"/>
    </source>
</evidence>
<gene>
    <name evidence="9" type="ORF">LSH36_399g00001</name>
</gene>
<dbReference type="PROSITE" id="PS50041">
    <property type="entry name" value="C_TYPE_LECTIN_2"/>
    <property type="match status" value="2"/>
</dbReference>
<dbReference type="AlphaFoldDB" id="A0AAD9N0I8"/>
<dbReference type="PROSITE" id="PS00615">
    <property type="entry name" value="C_TYPE_LECTIN_1"/>
    <property type="match status" value="2"/>
</dbReference>
<evidence type="ECO:0000259" key="8">
    <source>
        <dbReference type="PROSITE" id="PS51212"/>
    </source>
</evidence>
<evidence type="ECO:0000256" key="5">
    <source>
        <dbReference type="SAM" id="Phobius"/>
    </source>
</evidence>
<evidence type="ECO:0000256" key="2">
    <source>
        <dbReference type="ARBA" id="ARBA00023157"/>
    </source>
</evidence>
<dbReference type="InterPro" id="IPR016186">
    <property type="entry name" value="C-type_lectin-like/link_sf"/>
</dbReference>
<dbReference type="InterPro" id="IPR016187">
    <property type="entry name" value="CTDL_fold"/>
</dbReference>
<sequence>MIQFVIIFSAFALIPDAKAACPSGYTMKTSSPGCFKAYSGSKVTYSEASAQCRADGAHLAEIRDANDNNFLASQFTSGSFWIGLKRETLSHPIWRYAFDGSVVQNQGCYRYDSGNSDFQYFGTVYANISYRVCVDQCRSTNPGYRYAAVTWNTNGFRCGCAMEGFRDIQFDSANKERYENGCDKPCPDSGSTTQYCGGYRFSTILSIGGTGFDQWAAGQTNNYDGYQTCASLVTEHNPDKLGDEGCHRQFSYICHDANFNFRIHETQVTWFEARNRCRRDYPGGDLAKLRTPEDRDNLGSLTSANYWIGLTNTEWKWENGVAVTETKWAFNKPYTKKYQCVSVNANDKQWRDNDCSSQLDNFMCTTNVPVTTTTTTSTTTTTTPRTTTTTTTTTPRTTTTTTTPATTTTPRTGTTSTTTTSTTSTPPIQTGSATKKAVSSTTPTSRPTTTTTKNTNKASTTGSTSNTTTTPTASTARNPTDPNNNGGGAQSAGSTTVGNSSLTVIEIIMIVLCITLIIIIIIMIVIVVYYKRKNNRLNRVAGYDGRPVAPIPYSGSIGDEVYIPANDYSSSSGSETNLIKQSRPVPRHQASPRPNYSITIDEKY</sequence>
<dbReference type="InterPro" id="IPR002889">
    <property type="entry name" value="WSC_carb-bd"/>
</dbReference>
<dbReference type="InterPro" id="IPR018378">
    <property type="entry name" value="C-type_lectin_CS"/>
</dbReference>
<dbReference type="GO" id="GO:0030246">
    <property type="term" value="F:carbohydrate binding"/>
    <property type="evidence" value="ECO:0007669"/>
    <property type="project" value="UniProtKB-KW"/>
</dbReference>
<feature type="region of interest" description="Disordered" evidence="4">
    <location>
        <begin position="373"/>
        <end position="496"/>
    </location>
</feature>
<feature type="region of interest" description="Disordered" evidence="4">
    <location>
        <begin position="570"/>
        <end position="604"/>
    </location>
</feature>
<keyword evidence="2" id="KW-1015">Disulfide bond</keyword>
<feature type="domain" description="C-type lectin" evidence="7">
    <location>
        <begin position="34"/>
        <end position="97"/>
    </location>
</feature>
<feature type="compositionally biased region" description="Polar residues" evidence="4">
    <location>
        <begin position="570"/>
        <end position="580"/>
    </location>
</feature>